<evidence type="ECO:0000313" key="2">
    <source>
        <dbReference type="EMBL" id="GII75204.1"/>
    </source>
</evidence>
<dbReference type="GO" id="GO:0003677">
    <property type="term" value="F:DNA binding"/>
    <property type="evidence" value="ECO:0007669"/>
    <property type="project" value="InterPro"/>
</dbReference>
<feature type="domain" description="HTH cro/C1-type" evidence="1">
    <location>
        <begin position="17"/>
        <end position="71"/>
    </location>
</feature>
<dbReference type="EMBL" id="BOOU01000003">
    <property type="protein sequence ID" value="GII75204.1"/>
    <property type="molecule type" value="Genomic_DNA"/>
</dbReference>
<dbReference type="PROSITE" id="PS50943">
    <property type="entry name" value="HTH_CROC1"/>
    <property type="match status" value="1"/>
</dbReference>
<dbReference type="SUPFAM" id="SSF47413">
    <property type="entry name" value="lambda repressor-like DNA-binding domains"/>
    <property type="match status" value="1"/>
</dbReference>
<reference evidence="2" key="1">
    <citation type="submission" date="2021-01" db="EMBL/GenBank/DDBJ databases">
        <title>Whole genome shotgun sequence of Sphaerisporangium rufum NBRC 109079.</title>
        <authorList>
            <person name="Komaki H."/>
            <person name="Tamura T."/>
        </authorList>
    </citation>
    <scope>NUCLEOTIDE SEQUENCE</scope>
    <source>
        <strain evidence="2">NBRC 109079</strain>
    </source>
</reference>
<keyword evidence="3" id="KW-1185">Reference proteome</keyword>
<protein>
    <submittedName>
        <fullName evidence="2">Transcriptional regulator</fullName>
    </submittedName>
</protein>
<dbReference type="Gene3D" id="1.10.260.40">
    <property type="entry name" value="lambda repressor-like DNA-binding domains"/>
    <property type="match status" value="1"/>
</dbReference>
<dbReference type="AlphaFoldDB" id="A0A919QW25"/>
<dbReference type="SMART" id="SM00530">
    <property type="entry name" value="HTH_XRE"/>
    <property type="match status" value="1"/>
</dbReference>
<organism evidence="2 3">
    <name type="scientific">Sphaerisporangium rufum</name>
    <dbReference type="NCBI Taxonomy" id="1381558"/>
    <lineage>
        <taxon>Bacteria</taxon>
        <taxon>Bacillati</taxon>
        <taxon>Actinomycetota</taxon>
        <taxon>Actinomycetes</taxon>
        <taxon>Streptosporangiales</taxon>
        <taxon>Streptosporangiaceae</taxon>
        <taxon>Sphaerisporangium</taxon>
    </lineage>
</organism>
<accession>A0A919QW25</accession>
<evidence type="ECO:0000259" key="1">
    <source>
        <dbReference type="PROSITE" id="PS50943"/>
    </source>
</evidence>
<proteinExistence type="predicted"/>
<evidence type="ECO:0000313" key="3">
    <source>
        <dbReference type="Proteomes" id="UP000655287"/>
    </source>
</evidence>
<dbReference type="Proteomes" id="UP000655287">
    <property type="component" value="Unassembled WGS sequence"/>
</dbReference>
<dbReference type="InterPro" id="IPR043917">
    <property type="entry name" value="DUF5753"/>
</dbReference>
<gene>
    <name evidence="2" type="ORF">Sru01_01860</name>
</gene>
<name>A0A919QW25_9ACTN</name>
<dbReference type="CDD" id="cd00093">
    <property type="entry name" value="HTH_XRE"/>
    <property type="match status" value="1"/>
</dbReference>
<sequence length="282" mass="32153">MAGPNPTLRRRQLATRLRELRKQAGLSIEEAAHRLECSPAKISRIETAQRSVIPRDVRDLCLIYQSDEAEAEALITMAREARQTGWWQEYEDLDLDPYIGLEAEASAITMYETTTVPSLLQTEDYAREVIRGCLPRIKQEVLEERVDARLKRQRLHLGDRPPNCWVLLDESVLHRHVGGRATMRAQLARVVELAEMPHIIVQVIPFTVGAHIGFDSMFILLEFPGDLIPATVYVESLMGDFYLEKPRELERFREVITHLRAAALNPRDSVARIAEMGRSYAG</sequence>
<dbReference type="RefSeq" id="WP_203981878.1">
    <property type="nucleotide sequence ID" value="NZ_BOOU01000003.1"/>
</dbReference>
<dbReference type="Pfam" id="PF19054">
    <property type="entry name" value="DUF5753"/>
    <property type="match status" value="1"/>
</dbReference>
<dbReference type="Pfam" id="PF13560">
    <property type="entry name" value="HTH_31"/>
    <property type="match status" value="1"/>
</dbReference>
<dbReference type="InterPro" id="IPR001387">
    <property type="entry name" value="Cro/C1-type_HTH"/>
</dbReference>
<comment type="caution">
    <text evidence="2">The sequence shown here is derived from an EMBL/GenBank/DDBJ whole genome shotgun (WGS) entry which is preliminary data.</text>
</comment>
<dbReference type="InterPro" id="IPR010982">
    <property type="entry name" value="Lambda_DNA-bd_dom_sf"/>
</dbReference>